<gene>
    <name evidence="6" type="ORF">ADM99_12745</name>
</gene>
<dbReference type="PANTHER" id="PTHR43174:SF2">
    <property type="entry name" value="UDP-N-ACETYLGLUCOSAMINE 2-EPIMERASE"/>
    <property type="match status" value="1"/>
</dbReference>
<protein>
    <recommendedName>
        <fullName evidence="3">UDP-N-acetylglucosamine 2-epimerase (non-hydrolyzing)</fullName>
        <ecNumber evidence="3">5.1.3.14</ecNumber>
    </recommendedName>
</protein>
<keyword evidence="1 4" id="KW-0413">Isomerase</keyword>
<comment type="caution">
    <text evidence="6">The sequence shown here is derived from an EMBL/GenBank/DDBJ whole genome shotgun (WGS) entry which is preliminary data.</text>
</comment>
<proteinExistence type="inferred from homology"/>
<evidence type="ECO:0000256" key="1">
    <source>
        <dbReference type="ARBA" id="ARBA00023235"/>
    </source>
</evidence>
<dbReference type="NCBIfam" id="TIGR00236">
    <property type="entry name" value="wecB"/>
    <property type="match status" value="1"/>
</dbReference>
<evidence type="ECO:0000313" key="7">
    <source>
        <dbReference type="Proteomes" id="UP000050430"/>
    </source>
</evidence>
<sequence>MAPVVKALQANPSIDSRVCVTGQHREMLDQVLSLFDIHPDVDLNLMQPNQQLAGLTSEILVHLDAIYSKMKPEWILVQGDTTTAMASALGAFYQRIKVGHVEAGLRTFDKWQPFPEEVNRRIISTVADLHFAPTEHSRNNLLHEGIPDESIKVTGNTVVDALNTIVNRPAPVEVTDLLETLGISETRQLILITAHRRENFGEPLEHICQAILQLADAFGDQMRFVYPVHRNPNVSEPVHRLLGHHKSIQLLDPLEYLPLVHLLKNARLVLTDSGGIQEEAVSLGKPTLVLREKTERPEGLESGILKLVGTDPKTIVNAVNSVLNSSDQNFRQGYCNPFGDGQASHRIVDAILDHREFTG</sequence>
<dbReference type="InterPro" id="IPR003331">
    <property type="entry name" value="UDP_GlcNAc_Epimerase_2_dom"/>
</dbReference>
<feature type="domain" description="UDP-N-acetylglucosamine 2-epimerase" evidence="5">
    <location>
        <begin position="6"/>
        <end position="351"/>
    </location>
</feature>
<evidence type="ECO:0000256" key="3">
    <source>
        <dbReference type="ARBA" id="ARBA00038858"/>
    </source>
</evidence>
<name>A0A0P6WXS3_9CHLR</name>
<dbReference type="SUPFAM" id="SSF53756">
    <property type="entry name" value="UDP-Glycosyltransferase/glycogen phosphorylase"/>
    <property type="match status" value="1"/>
</dbReference>
<dbReference type="Pfam" id="PF02350">
    <property type="entry name" value="Epimerase_2"/>
    <property type="match status" value="1"/>
</dbReference>
<dbReference type="InterPro" id="IPR029767">
    <property type="entry name" value="WecB-like"/>
</dbReference>
<evidence type="ECO:0000259" key="5">
    <source>
        <dbReference type="Pfam" id="PF02350"/>
    </source>
</evidence>
<dbReference type="EC" id="5.1.3.14" evidence="3"/>
<dbReference type="STRING" id="229920.ADM99_12745"/>
<keyword evidence="7" id="KW-1185">Reference proteome</keyword>
<reference evidence="6 7" key="1">
    <citation type="submission" date="2015-07" db="EMBL/GenBank/DDBJ databases">
        <title>Genome sequence of Leptolinea tardivitalis DSM 16556.</title>
        <authorList>
            <person name="Hemp J."/>
            <person name="Ward L.M."/>
            <person name="Pace L.A."/>
            <person name="Fischer W.W."/>
        </authorList>
    </citation>
    <scope>NUCLEOTIDE SEQUENCE [LARGE SCALE GENOMIC DNA]</scope>
    <source>
        <strain evidence="6 7">YMTK-2</strain>
    </source>
</reference>
<dbReference type="OrthoDB" id="9803238at2"/>
<organism evidence="6 7">
    <name type="scientific">Leptolinea tardivitalis</name>
    <dbReference type="NCBI Taxonomy" id="229920"/>
    <lineage>
        <taxon>Bacteria</taxon>
        <taxon>Bacillati</taxon>
        <taxon>Chloroflexota</taxon>
        <taxon>Anaerolineae</taxon>
        <taxon>Anaerolineales</taxon>
        <taxon>Anaerolineaceae</taxon>
        <taxon>Leptolinea</taxon>
    </lineage>
</organism>
<comment type="similarity">
    <text evidence="2 4">Belongs to the UDP-N-acetylglucosamine 2-epimerase family.</text>
</comment>
<evidence type="ECO:0000256" key="4">
    <source>
        <dbReference type="RuleBase" id="RU003513"/>
    </source>
</evidence>
<evidence type="ECO:0000256" key="2">
    <source>
        <dbReference type="ARBA" id="ARBA00038209"/>
    </source>
</evidence>
<dbReference type="PANTHER" id="PTHR43174">
    <property type="entry name" value="UDP-N-ACETYLGLUCOSAMINE 2-EPIMERASE"/>
    <property type="match status" value="1"/>
</dbReference>
<dbReference type="PATRIC" id="fig|229920.5.peg.2872"/>
<dbReference type="EMBL" id="LGCK01000012">
    <property type="protein sequence ID" value="KPL71126.1"/>
    <property type="molecule type" value="Genomic_DNA"/>
</dbReference>
<dbReference type="GO" id="GO:0008761">
    <property type="term" value="F:UDP-N-acetylglucosamine 2-epimerase activity"/>
    <property type="evidence" value="ECO:0007669"/>
    <property type="project" value="UniProtKB-EC"/>
</dbReference>
<evidence type="ECO:0000313" key="6">
    <source>
        <dbReference type="EMBL" id="KPL71126.1"/>
    </source>
</evidence>
<dbReference type="Gene3D" id="3.40.50.2000">
    <property type="entry name" value="Glycogen Phosphorylase B"/>
    <property type="match status" value="2"/>
</dbReference>
<dbReference type="Proteomes" id="UP000050430">
    <property type="component" value="Unassembled WGS sequence"/>
</dbReference>
<dbReference type="CDD" id="cd03786">
    <property type="entry name" value="GTB_UDP-GlcNAc_2-Epimerase"/>
    <property type="match status" value="1"/>
</dbReference>
<accession>A0A0P6WXS3</accession>
<dbReference type="AlphaFoldDB" id="A0A0P6WXS3"/>